<evidence type="ECO:0000313" key="3">
    <source>
        <dbReference type="Proteomes" id="UP000747542"/>
    </source>
</evidence>
<evidence type="ECO:0008006" key="4">
    <source>
        <dbReference type="Google" id="ProtNLM"/>
    </source>
</evidence>
<keyword evidence="3" id="KW-1185">Reference proteome</keyword>
<sequence>MNDNVTVADDGGPSAMTQLSLTAKLTLTVGGPEITLVLLAITIVVLARATWVTAVLRANMMKMCGGVVLVGLFCLE</sequence>
<dbReference type="EMBL" id="JAHLQT010029607">
    <property type="protein sequence ID" value="KAG7161206.1"/>
    <property type="molecule type" value="Genomic_DNA"/>
</dbReference>
<comment type="caution">
    <text evidence="2">The sequence shown here is derived from an EMBL/GenBank/DDBJ whole genome shotgun (WGS) entry which is preliminary data.</text>
</comment>
<reference evidence="2" key="1">
    <citation type="journal article" date="2021" name="Sci. Adv.">
        <title>The American lobster genome reveals insights on longevity, neural, and immune adaptations.</title>
        <authorList>
            <person name="Polinski J.M."/>
            <person name="Zimin A.V."/>
            <person name="Clark K.F."/>
            <person name="Kohn A.B."/>
            <person name="Sadowski N."/>
            <person name="Timp W."/>
            <person name="Ptitsyn A."/>
            <person name="Khanna P."/>
            <person name="Romanova D.Y."/>
            <person name="Williams P."/>
            <person name="Greenwood S.J."/>
            <person name="Moroz L.L."/>
            <person name="Walt D.R."/>
            <person name="Bodnar A.G."/>
        </authorList>
    </citation>
    <scope>NUCLEOTIDE SEQUENCE</scope>
    <source>
        <strain evidence="2">GMGI-L3</strain>
    </source>
</reference>
<protein>
    <recommendedName>
        <fullName evidence="4">Transmembrane protein</fullName>
    </recommendedName>
</protein>
<accession>A0A8J5JNU6</accession>
<keyword evidence="1" id="KW-0812">Transmembrane</keyword>
<dbReference type="Proteomes" id="UP000747542">
    <property type="component" value="Unassembled WGS sequence"/>
</dbReference>
<dbReference type="AlphaFoldDB" id="A0A8J5JNU6"/>
<evidence type="ECO:0000256" key="1">
    <source>
        <dbReference type="SAM" id="Phobius"/>
    </source>
</evidence>
<organism evidence="2 3">
    <name type="scientific">Homarus americanus</name>
    <name type="common">American lobster</name>
    <dbReference type="NCBI Taxonomy" id="6706"/>
    <lineage>
        <taxon>Eukaryota</taxon>
        <taxon>Metazoa</taxon>
        <taxon>Ecdysozoa</taxon>
        <taxon>Arthropoda</taxon>
        <taxon>Crustacea</taxon>
        <taxon>Multicrustacea</taxon>
        <taxon>Malacostraca</taxon>
        <taxon>Eumalacostraca</taxon>
        <taxon>Eucarida</taxon>
        <taxon>Decapoda</taxon>
        <taxon>Pleocyemata</taxon>
        <taxon>Astacidea</taxon>
        <taxon>Nephropoidea</taxon>
        <taxon>Nephropidae</taxon>
        <taxon>Homarus</taxon>
    </lineage>
</organism>
<feature type="transmembrane region" description="Helical" evidence="1">
    <location>
        <begin position="34"/>
        <end position="56"/>
    </location>
</feature>
<name>A0A8J5JNU6_HOMAM</name>
<keyword evidence="1" id="KW-0472">Membrane</keyword>
<evidence type="ECO:0000313" key="2">
    <source>
        <dbReference type="EMBL" id="KAG7161206.1"/>
    </source>
</evidence>
<proteinExistence type="predicted"/>
<keyword evidence="1" id="KW-1133">Transmembrane helix</keyword>
<gene>
    <name evidence="2" type="ORF">Hamer_G016258</name>
</gene>